<reference evidence="3 4" key="1">
    <citation type="submission" date="2018-01" db="EMBL/GenBank/DDBJ databases">
        <title>The draft genome sequence of Cohaesibacter sp. H1304.</title>
        <authorList>
            <person name="Wang N.-N."/>
            <person name="Du Z.-J."/>
        </authorList>
    </citation>
    <scope>NUCLEOTIDE SEQUENCE [LARGE SCALE GENOMIC DNA]</scope>
    <source>
        <strain evidence="3 4">H1304</strain>
    </source>
</reference>
<evidence type="ECO:0000256" key="1">
    <source>
        <dbReference type="SAM" id="MobiDB-lite"/>
    </source>
</evidence>
<feature type="compositionally biased region" description="Basic and acidic residues" evidence="1">
    <location>
        <begin position="81"/>
        <end position="99"/>
    </location>
</feature>
<evidence type="ECO:0000313" key="4">
    <source>
        <dbReference type="Proteomes" id="UP000234881"/>
    </source>
</evidence>
<evidence type="ECO:0000313" key="3">
    <source>
        <dbReference type="EMBL" id="PLW77815.1"/>
    </source>
</evidence>
<accession>A0A2N5XTP2</accession>
<keyword evidence="2" id="KW-0732">Signal</keyword>
<sequence length="99" mass="11124">MNKTLIILAVCFSTSAFAANEPRHPTDKIAADLGVSEEAFSQCFKPERPDRNKRPDEAKMRAEKAKLLTCLQDSNPSMTGKRLDSVMERYRPEPPKRGS</sequence>
<organism evidence="3 4">
    <name type="scientific">Cohaesibacter celericrescens</name>
    <dbReference type="NCBI Taxonomy" id="2067669"/>
    <lineage>
        <taxon>Bacteria</taxon>
        <taxon>Pseudomonadati</taxon>
        <taxon>Pseudomonadota</taxon>
        <taxon>Alphaproteobacteria</taxon>
        <taxon>Hyphomicrobiales</taxon>
        <taxon>Cohaesibacteraceae</taxon>
    </lineage>
</organism>
<dbReference type="RefSeq" id="WP_101533189.1">
    <property type="nucleotide sequence ID" value="NZ_PKUQ01000014.1"/>
</dbReference>
<gene>
    <name evidence="3" type="ORF">C0081_07425</name>
</gene>
<dbReference type="AlphaFoldDB" id="A0A2N5XTP2"/>
<protein>
    <submittedName>
        <fullName evidence="3">Uncharacterized protein</fullName>
    </submittedName>
</protein>
<name>A0A2N5XTP2_9HYPH</name>
<dbReference type="EMBL" id="PKUQ01000014">
    <property type="protein sequence ID" value="PLW77815.1"/>
    <property type="molecule type" value="Genomic_DNA"/>
</dbReference>
<keyword evidence="4" id="KW-1185">Reference proteome</keyword>
<evidence type="ECO:0000256" key="2">
    <source>
        <dbReference type="SAM" id="SignalP"/>
    </source>
</evidence>
<dbReference type="Proteomes" id="UP000234881">
    <property type="component" value="Unassembled WGS sequence"/>
</dbReference>
<feature type="region of interest" description="Disordered" evidence="1">
    <location>
        <begin position="73"/>
        <end position="99"/>
    </location>
</feature>
<feature type="signal peptide" evidence="2">
    <location>
        <begin position="1"/>
        <end position="18"/>
    </location>
</feature>
<proteinExistence type="predicted"/>
<feature type="chain" id="PRO_5014944159" evidence="2">
    <location>
        <begin position="19"/>
        <end position="99"/>
    </location>
</feature>
<comment type="caution">
    <text evidence="3">The sequence shown here is derived from an EMBL/GenBank/DDBJ whole genome shotgun (WGS) entry which is preliminary data.</text>
</comment>
<dbReference type="OrthoDB" id="8456571at2"/>